<reference evidence="2 3" key="1">
    <citation type="journal article" date="2018" name="Biotechnol. Biofuels">
        <title>Integrative visual omics of the white-rot fungus Polyporus brumalis exposes the biotechnological potential of its oxidative enzymes for delignifying raw plant biomass.</title>
        <authorList>
            <person name="Miyauchi S."/>
            <person name="Rancon A."/>
            <person name="Drula E."/>
            <person name="Hage H."/>
            <person name="Chaduli D."/>
            <person name="Favel A."/>
            <person name="Grisel S."/>
            <person name="Henrissat B."/>
            <person name="Herpoel-Gimbert I."/>
            <person name="Ruiz-Duenas F.J."/>
            <person name="Chevret D."/>
            <person name="Hainaut M."/>
            <person name="Lin J."/>
            <person name="Wang M."/>
            <person name="Pangilinan J."/>
            <person name="Lipzen A."/>
            <person name="Lesage-Meessen L."/>
            <person name="Navarro D."/>
            <person name="Riley R."/>
            <person name="Grigoriev I.V."/>
            <person name="Zhou S."/>
            <person name="Raouche S."/>
            <person name="Rosso M.N."/>
        </authorList>
    </citation>
    <scope>NUCLEOTIDE SEQUENCE [LARGE SCALE GENOMIC DNA]</scope>
    <source>
        <strain evidence="2 3">BRFM 1820</strain>
    </source>
</reference>
<dbReference type="EMBL" id="KZ857593">
    <property type="protein sequence ID" value="RDX40063.1"/>
    <property type="molecule type" value="Genomic_DNA"/>
</dbReference>
<feature type="region of interest" description="Disordered" evidence="1">
    <location>
        <begin position="44"/>
        <end position="68"/>
    </location>
</feature>
<sequence length="185" mass="19558">MAFRTALEEPEGGEHGSAGRGWTTHTRETRRYVVVEYRRVHSGFAGAQATSGPSRGRTKGPDHDAPSALLRTTSSALSTVSPSSTSRDSRALLSAFENGRGCSGYSPHVCSYSTLSPCSGAPVHRTRRHSDMGDLRAKGGIPADSSSCTMHITSAGHVVGRSRRDDLAVFGSSSASPTLVRLSRL</sequence>
<keyword evidence="3" id="KW-1185">Reference proteome</keyword>
<evidence type="ECO:0000313" key="2">
    <source>
        <dbReference type="EMBL" id="RDX40063.1"/>
    </source>
</evidence>
<name>A0A371CIF7_9APHY</name>
<dbReference type="Proteomes" id="UP000256964">
    <property type="component" value="Unassembled WGS sequence"/>
</dbReference>
<proteinExistence type="predicted"/>
<protein>
    <submittedName>
        <fullName evidence="2">Uncharacterized protein</fullName>
    </submittedName>
</protein>
<accession>A0A371CIF7</accession>
<dbReference type="AlphaFoldDB" id="A0A371CIF7"/>
<gene>
    <name evidence="2" type="ORF">OH76DRAFT_461305</name>
</gene>
<organism evidence="2 3">
    <name type="scientific">Lentinus brumalis</name>
    <dbReference type="NCBI Taxonomy" id="2498619"/>
    <lineage>
        <taxon>Eukaryota</taxon>
        <taxon>Fungi</taxon>
        <taxon>Dikarya</taxon>
        <taxon>Basidiomycota</taxon>
        <taxon>Agaricomycotina</taxon>
        <taxon>Agaricomycetes</taxon>
        <taxon>Polyporales</taxon>
        <taxon>Polyporaceae</taxon>
        <taxon>Lentinus</taxon>
    </lineage>
</organism>
<evidence type="ECO:0000313" key="3">
    <source>
        <dbReference type="Proteomes" id="UP000256964"/>
    </source>
</evidence>
<feature type="region of interest" description="Disordered" evidence="1">
    <location>
        <begin position="1"/>
        <end position="24"/>
    </location>
</feature>
<evidence type="ECO:0000256" key="1">
    <source>
        <dbReference type="SAM" id="MobiDB-lite"/>
    </source>
</evidence>